<keyword evidence="2" id="KW-0964">Secreted</keyword>
<evidence type="ECO:0000313" key="4">
    <source>
        <dbReference type="EMBL" id="AIL48785.1"/>
    </source>
</evidence>
<comment type="subcellular location">
    <subcellularLocation>
        <location evidence="1">Secreted</location>
    </subcellularLocation>
</comment>
<dbReference type="GO" id="GO:0034220">
    <property type="term" value="P:monoatomic ion transmembrane transport"/>
    <property type="evidence" value="ECO:0007669"/>
    <property type="project" value="UniProtKB-KW"/>
</dbReference>
<accession>A0A088D9R9</accession>
<keyword evidence="4" id="KW-0407">Ion channel</keyword>
<keyword evidence="3" id="KW-0732">Signal</keyword>
<dbReference type="GO" id="GO:0005576">
    <property type="term" value="C:extracellular region"/>
    <property type="evidence" value="ECO:0007669"/>
    <property type="project" value="UniProtKB-SubCell"/>
</dbReference>
<keyword evidence="4" id="KW-0406">Ion transport</keyword>
<sequence>MKMFFAVLITLFVCSMIIGICEGREIPVKCKGSKQCLQSCKEAGMTYGKCMNGKCNCTPKG</sequence>
<dbReference type="InterPro" id="IPR036574">
    <property type="entry name" value="Scorpion_toxin-like_sf"/>
</dbReference>
<evidence type="ECO:0000256" key="3">
    <source>
        <dbReference type="SAM" id="SignalP"/>
    </source>
</evidence>
<dbReference type="SUPFAM" id="SSF57095">
    <property type="entry name" value="Scorpion toxin-like"/>
    <property type="match status" value="1"/>
</dbReference>
<organism evidence="4">
    <name type="scientific">Mesobuthus eupeus</name>
    <name type="common">Lesser Asian scorpion</name>
    <name type="synonym">Buthus eupeus</name>
    <dbReference type="NCBI Taxonomy" id="34648"/>
    <lineage>
        <taxon>Eukaryota</taxon>
        <taxon>Metazoa</taxon>
        <taxon>Ecdysozoa</taxon>
        <taxon>Arthropoda</taxon>
        <taxon>Chelicerata</taxon>
        <taxon>Arachnida</taxon>
        <taxon>Scorpiones</taxon>
        <taxon>Buthida</taxon>
        <taxon>Buthoidea</taxon>
        <taxon>Buthidae</taxon>
        <taxon>Mesobuthus</taxon>
    </lineage>
</organism>
<dbReference type="Gene3D" id="3.30.30.10">
    <property type="entry name" value="Knottin, scorpion toxin-like"/>
    <property type="match status" value="1"/>
</dbReference>
<dbReference type="PROSITE" id="PS01138">
    <property type="entry name" value="SCORP_SHORT_TOXIN"/>
    <property type="match status" value="1"/>
</dbReference>
<dbReference type="AlphaFoldDB" id="A0A088D9R9"/>
<feature type="chain" id="PRO_5001836586" evidence="3">
    <location>
        <begin position="24"/>
        <end position="61"/>
    </location>
</feature>
<evidence type="ECO:0000256" key="1">
    <source>
        <dbReference type="ARBA" id="ARBA00004613"/>
    </source>
</evidence>
<name>A0A088D9R9_MESEU</name>
<protein>
    <submittedName>
        <fullName evidence="4">Potassium channel blocker pMeKTx13-2a</fullName>
    </submittedName>
</protein>
<evidence type="ECO:0000256" key="2">
    <source>
        <dbReference type="ARBA" id="ARBA00022525"/>
    </source>
</evidence>
<dbReference type="PRINTS" id="PR00286">
    <property type="entry name" value="CHARYBDTOXIN"/>
</dbReference>
<keyword evidence="4" id="KW-0813">Transport</keyword>
<feature type="signal peptide" evidence="3">
    <location>
        <begin position="1"/>
        <end position="23"/>
    </location>
</feature>
<proteinExistence type="evidence at transcript level"/>
<dbReference type="InterPro" id="IPR001947">
    <property type="entry name" value="Scorpion_toxinS_K_inh"/>
</dbReference>
<dbReference type="EMBL" id="KF612527">
    <property type="protein sequence ID" value="AIL48785.1"/>
    <property type="molecule type" value="mRNA"/>
</dbReference>
<reference evidence="4" key="1">
    <citation type="submission" date="2013-09" db="EMBL/GenBank/DDBJ databases">
        <title>Variability of potassium channel blockers in Mesobuthus eupeus.</title>
        <authorList>
            <person name="Kuzmenkov A.I."/>
            <person name="Vassilevski A.A."/>
            <person name="Grishin E.V."/>
        </authorList>
    </citation>
    <scope>NUCLEOTIDE SEQUENCE</scope>
</reference>
<dbReference type="Pfam" id="PF00451">
    <property type="entry name" value="Toxin_2"/>
    <property type="match status" value="1"/>
</dbReference>
<dbReference type="GO" id="GO:0008200">
    <property type="term" value="F:ion channel inhibitor activity"/>
    <property type="evidence" value="ECO:0007669"/>
    <property type="project" value="InterPro"/>
</dbReference>